<dbReference type="Pfam" id="PF10970">
    <property type="entry name" value="GerPE"/>
    <property type="match status" value="1"/>
</dbReference>
<reference evidence="1 2" key="1">
    <citation type="submission" date="2019-02" db="EMBL/GenBank/DDBJ databases">
        <title>Paenibacillus sp. nov., isolated from surface-sterilized tissue of Thalictrum simplex L.</title>
        <authorList>
            <person name="Tuo L."/>
        </authorList>
    </citation>
    <scope>NUCLEOTIDE SEQUENCE [LARGE SCALE GENOMIC DNA]</scope>
    <source>
        <strain evidence="1 2">N2SHLJ1</strain>
    </source>
</reference>
<accession>A0A4Q9DKD1</accession>
<protein>
    <submittedName>
        <fullName evidence="1">Spore germination protein GerPE</fullName>
    </submittedName>
</protein>
<evidence type="ECO:0000313" key="2">
    <source>
        <dbReference type="Proteomes" id="UP000293142"/>
    </source>
</evidence>
<dbReference type="Proteomes" id="UP000293142">
    <property type="component" value="Unassembled WGS sequence"/>
</dbReference>
<comment type="caution">
    <text evidence="1">The sequence shown here is derived from an EMBL/GenBank/DDBJ whole genome shotgun (WGS) entry which is preliminary data.</text>
</comment>
<keyword evidence="2" id="KW-1185">Reference proteome</keyword>
<proteinExistence type="predicted"/>
<dbReference type="AlphaFoldDB" id="A0A4Q9DKD1"/>
<name>A0A4Q9DKD1_9BACL</name>
<dbReference type="EMBL" id="SIRE01000022">
    <property type="protein sequence ID" value="TBL73060.1"/>
    <property type="molecule type" value="Genomic_DNA"/>
</dbReference>
<dbReference type="OrthoDB" id="2599887at2"/>
<sequence>MTKVRTSVVGYVHIHDVVLGSIYQVGDNTEIRSRARVFAVQRTIPVYWGSEGDASLEQFDTFKIPIPQPYIRESLQVEREYLDPYIRVGKVDIISVSSAAVFQIGSNRFMDLEARVKHQRQIQKQGEGIPQVKVTVPKED</sequence>
<gene>
    <name evidence="1" type="ORF">EYB31_27935</name>
</gene>
<dbReference type="InterPro" id="IPR024496">
    <property type="entry name" value="Spore_germ_GerPE"/>
</dbReference>
<evidence type="ECO:0000313" key="1">
    <source>
        <dbReference type="EMBL" id="TBL73060.1"/>
    </source>
</evidence>
<dbReference type="RefSeq" id="WP_131016776.1">
    <property type="nucleotide sequence ID" value="NZ_SIRE01000022.1"/>
</dbReference>
<organism evidence="1 2">
    <name type="scientific">Paenibacillus thalictri</name>
    <dbReference type="NCBI Taxonomy" id="2527873"/>
    <lineage>
        <taxon>Bacteria</taxon>
        <taxon>Bacillati</taxon>
        <taxon>Bacillota</taxon>
        <taxon>Bacilli</taxon>
        <taxon>Bacillales</taxon>
        <taxon>Paenibacillaceae</taxon>
        <taxon>Paenibacillus</taxon>
    </lineage>
</organism>